<comment type="similarity">
    <text evidence="2">Belongs to the REXO1/REXO3 family.</text>
</comment>
<name>A0A9N9TJN2_PHYSR</name>
<evidence type="ECO:0000256" key="2">
    <source>
        <dbReference type="ARBA" id="ARBA00006357"/>
    </source>
</evidence>
<feature type="domain" description="Exonuclease" evidence="8">
    <location>
        <begin position="742"/>
        <end position="901"/>
    </location>
</feature>
<dbReference type="PANTHER" id="PTHR12801">
    <property type="entry name" value="RNA EXONUCLEASE REXO1 / RECO3 FAMILY MEMBER-RELATED"/>
    <property type="match status" value="1"/>
</dbReference>
<dbReference type="InterPro" id="IPR012337">
    <property type="entry name" value="RNaseH-like_sf"/>
</dbReference>
<dbReference type="SMART" id="SM00479">
    <property type="entry name" value="EXOIII"/>
    <property type="match status" value="1"/>
</dbReference>
<sequence>MLPTKGYFQDIECPFFSSACSRPYCHFRHRKKHSEIVEETAEKRTDTAEIPTYNPTPKSQLANINNKSHIPISYVPDITYRNEKSQRPKPTYNPTPLSILSRANNRTHLALDNDNNEQLQVINEIKQNIASVEYVPTVSKDIDFEDLTNEFQLIDEIITTDTNSAEGIEANDETKTDDKPVETPDACDKKESVKTGDTKEKSSSRREKSSRHRKTDKKHKSRDRDRRSSERKDKDKPHKSRHKSSKKDDSSRRRDDKSKSKKRDKKDKPEPDKAQQHTDGVDSLEMDFDIDIDIDIDEDETMLECYKIFNEYNPEQKPVQEEQIVQKPQDSGDSERTSFTGKRRIAHTNAETSVAQTKPPAAKPKSIPTPGRTLADRYRAAKTTLLHHHNNNNDRELELLSEEIKRSAPVKRPPSLLEAAQNRKKLKETTVDKPSNVIDAILEGTGRNPSIYKIGAKKIAPVRNVSALAKAKEKIRPVKPPAPAPKTVAQTQKGNRIAHVPDLSLSDIPNVLHADKSKLPVNVRTRFLTMIADECVKLYLTKHDAFERALKEEFGCYEKCRLLPSYRNSAMLAVNRLRKEIAERHKEGLGLLGGGEEEAGGRGDARAGEFYDRVKGWTLSSEELDLHGYPRRGDENGVAIVKNFNGSLYKNLEANRRICSRCRKCYQVNADGRASFAQQCSYHPMKKRTIRGEQIYLCCQSAAELGCATSDAHVWDGSASGRLDGFQATLPPDGEGDARSRAVYALDCEMCYTTKGLELTRVTIVDGDCRTVYDSLVKPLNPIVDYNTRFSGITAEQMDGVATSLLQVQANLLHLCNSKTILVGHSLESDMKALKIAHETVVDTSVLFPHKMGLPHKRALKALASEYLRKIIQNNVSGHDSAEDAVTCMELLKWKLRDESKRKVQ</sequence>
<evidence type="ECO:0000256" key="6">
    <source>
        <dbReference type="ARBA" id="ARBA00023242"/>
    </source>
</evidence>
<accession>A0A9N9TJN2</accession>
<feature type="compositionally biased region" description="Basic and acidic residues" evidence="7">
    <location>
        <begin position="222"/>
        <end position="236"/>
    </location>
</feature>
<dbReference type="GO" id="GO:0003676">
    <property type="term" value="F:nucleic acid binding"/>
    <property type="evidence" value="ECO:0007669"/>
    <property type="project" value="InterPro"/>
</dbReference>
<keyword evidence="5" id="KW-0269">Exonuclease</keyword>
<dbReference type="Pfam" id="PF15870">
    <property type="entry name" value="EloA-BP1"/>
    <property type="match status" value="1"/>
</dbReference>
<feature type="region of interest" description="Disordered" evidence="7">
    <location>
        <begin position="40"/>
        <end position="62"/>
    </location>
</feature>
<dbReference type="PANTHER" id="PTHR12801:SF115">
    <property type="entry name" value="FI18136P1-RELATED"/>
    <property type="match status" value="1"/>
</dbReference>
<dbReference type="EMBL" id="OU900107">
    <property type="protein sequence ID" value="CAG9857554.1"/>
    <property type="molecule type" value="Genomic_DNA"/>
</dbReference>
<feature type="compositionally biased region" description="Basic and acidic residues" evidence="7">
    <location>
        <begin position="172"/>
        <end position="207"/>
    </location>
</feature>
<dbReference type="InterPro" id="IPR036397">
    <property type="entry name" value="RNaseH_sf"/>
</dbReference>
<evidence type="ECO:0000256" key="7">
    <source>
        <dbReference type="SAM" id="MobiDB-lite"/>
    </source>
</evidence>
<feature type="region of interest" description="Disordered" evidence="7">
    <location>
        <begin position="313"/>
        <end position="372"/>
    </location>
</feature>
<comment type="subcellular location">
    <subcellularLocation>
        <location evidence="1">Nucleus</location>
    </subcellularLocation>
</comment>
<keyword evidence="4" id="KW-0378">Hydrolase</keyword>
<feature type="region of interest" description="Disordered" evidence="7">
    <location>
        <begin position="164"/>
        <end position="287"/>
    </location>
</feature>
<evidence type="ECO:0000256" key="5">
    <source>
        <dbReference type="ARBA" id="ARBA00022839"/>
    </source>
</evidence>
<dbReference type="GO" id="GO:0004527">
    <property type="term" value="F:exonuclease activity"/>
    <property type="evidence" value="ECO:0007669"/>
    <property type="project" value="UniProtKB-KW"/>
</dbReference>
<keyword evidence="10" id="KW-1185">Reference proteome</keyword>
<evidence type="ECO:0000313" key="10">
    <source>
        <dbReference type="Proteomes" id="UP001153712"/>
    </source>
</evidence>
<protein>
    <recommendedName>
        <fullName evidence="8">Exonuclease domain-containing protein</fullName>
    </recommendedName>
</protein>
<evidence type="ECO:0000259" key="8">
    <source>
        <dbReference type="SMART" id="SM00479"/>
    </source>
</evidence>
<reference evidence="9" key="1">
    <citation type="submission" date="2022-01" db="EMBL/GenBank/DDBJ databases">
        <authorList>
            <person name="King R."/>
        </authorList>
    </citation>
    <scope>NUCLEOTIDE SEQUENCE</scope>
</reference>
<keyword evidence="3" id="KW-0540">Nuclease</keyword>
<proteinExistence type="inferred from homology"/>
<dbReference type="OrthoDB" id="16516at2759"/>
<organism evidence="9 10">
    <name type="scientific">Phyllotreta striolata</name>
    <name type="common">Striped flea beetle</name>
    <name type="synonym">Crioceris striolata</name>
    <dbReference type="NCBI Taxonomy" id="444603"/>
    <lineage>
        <taxon>Eukaryota</taxon>
        <taxon>Metazoa</taxon>
        <taxon>Ecdysozoa</taxon>
        <taxon>Arthropoda</taxon>
        <taxon>Hexapoda</taxon>
        <taxon>Insecta</taxon>
        <taxon>Pterygota</taxon>
        <taxon>Neoptera</taxon>
        <taxon>Endopterygota</taxon>
        <taxon>Coleoptera</taxon>
        <taxon>Polyphaga</taxon>
        <taxon>Cucujiformia</taxon>
        <taxon>Chrysomeloidea</taxon>
        <taxon>Chrysomelidae</taxon>
        <taxon>Galerucinae</taxon>
        <taxon>Alticini</taxon>
        <taxon>Phyllotreta</taxon>
    </lineage>
</organism>
<feature type="compositionally biased region" description="Basic residues" evidence="7">
    <location>
        <begin position="208"/>
        <end position="221"/>
    </location>
</feature>
<dbReference type="AlphaFoldDB" id="A0A9N9TJN2"/>
<feature type="compositionally biased region" description="Basic and acidic residues" evidence="7">
    <location>
        <begin position="266"/>
        <end position="280"/>
    </location>
</feature>
<dbReference type="GO" id="GO:0005634">
    <property type="term" value="C:nucleus"/>
    <property type="evidence" value="ECO:0007669"/>
    <property type="project" value="UniProtKB-SubCell"/>
</dbReference>
<dbReference type="InterPro" id="IPR047021">
    <property type="entry name" value="REXO1/3/4-like"/>
</dbReference>
<dbReference type="Proteomes" id="UP001153712">
    <property type="component" value="Chromosome 14"/>
</dbReference>
<gene>
    <name evidence="9" type="ORF">PHYEVI_LOCUS3959</name>
</gene>
<dbReference type="InterPro" id="IPR013520">
    <property type="entry name" value="Ribonucl_H"/>
</dbReference>
<dbReference type="Gene3D" id="3.30.420.10">
    <property type="entry name" value="Ribonuclease H-like superfamily/Ribonuclease H"/>
    <property type="match status" value="1"/>
</dbReference>
<feature type="compositionally biased region" description="Polar residues" evidence="7">
    <location>
        <begin position="53"/>
        <end position="62"/>
    </location>
</feature>
<dbReference type="FunFam" id="3.30.420.10:FF:000019">
    <property type="entry name" value="RNA exonuclease NEF-sp"/>
    <property type="match status" value="1"/>
</dbReference>
<dbReference type="InterPro" id="IPR034922">
    <property type="entry name" value="REX1-like_exo"/>
</dbReference>
<feature type="compositionally biased region" description="Basic and acidic residues" evidence="7">
    <location>
        <begin position="246"/>
        <end position="258"/>
    </location>
</feature>
<dbReference type="SUPFAM" id="SSF53098">
    <property type="entry name" value="Ribonuclease H-like"/>
    <property type="match status" value="1"/>
</dbReference>
<evidence type="ECO:0000313" key="9">
    <source>
        <dbReference type="EMBL" id="CAG9857554.1"/>
    </source>
</evidence>
<dbReference type="CDD" id="cd06145">
    <property type="entry name" value="REX1_like"/>
    <property type="match status" value="1"/>
</dbReference>
<evidence type="ECO:0000256" key="4">
    <source>
        <dbReference type="ARBA" id="ARBA00022801"/>
    </source>
</evidence>
<dbReference type="InterPro" id="IPR031736">
    <property type="entry name" value="REXO1-like_dom"/>
</dbReference>
<keyword evidence="6" id="KW-0539">Nucleus</keyword>
<evidence type="ECO:0000256" key="1">
    <source>
        <dbReference type="ARBA" id="ARBA00004123"/>
    </source>
</evidence>
<evidence type="ECO:0000256" key="3">
    <source>
        <dbReference type="ARBA" id="ARBA00022722"/>
    </source>
</evidence>